<dbReference type="PANTHER" id="PTHR11802">
    <property type="entry name" value="SERINE PROTEASE FAMILY S10 SERINE CARBOXYPEPTIDASE"/>
    <property type="match status" value="1"/>
</dbReference>
<keyword evidence="2" id="KW-0121">Carboxypeptidase</keyword>
<dbReference type="PANTHER" id="PTHR11802:SF3">
    <property type="entry name" value="RETINOID-INDUCIBLE SERINE CARBOXYPEPTIDASE"/>
    <property type="match status" value="1"/>
</dbReference>
<dbReference type="Pfam" id="PF00450">
    <property type="entry name" value="Peptidase_S10"/>
    <property type="match status" value="1"/>
</dbReference>
<dbReference type="Gene3D" id="3.40.50.1820">
    <property type="entry name" value="alpha/beta hydrolase"/>
    <property type="match status" value="1"/>
</dbReference>
<name>A0A0H4K811_TIGJA</name>
<feature type="signal peptide" evidence="7">
    <location>
        <begin position="1"/>
        <end position="15"/>
    </location>
</feature>
<dbReference type="GO" id="GO:0004185">
    <property type="term" value="F:serine-type carboxypeptidase activity"/>
    <property type="evidence" value="ECO:0007669"/>
    <property type="project" value="InterPro"/>
</dbReference>
<reference evidence="8" key="2">
    <citation type="submission" date="2015-04" db="EMBL/GenBank/DDBJ databases">
        <authorList>
            <person name="Rhee J.-S."/>
            <person name="Kim B.-M."/>
            <person name="Jeong C.-B."/>
            <person name="Lee J.-H."/>
            <person name="Lee J.-S."/>
        </authorList>
    </citation>
    <scope>NUCLEOTIDE SEQUENCE</scope>
</reference>
<keyword evidence="5" id="KW-0378">Hydrolase</keyword>
<keyword evidence="6" id="KW-0325">Glycoprotein</keyword>
<dbReference type="PRINTS" id="PR00724">
    <property type="entry name" value="CRBOXYPTASEC"/>
</dbReference>
<dbReference type="SUPFAM" id="SSF53474">
    <property type="entry name" value="alpha/beta-Hydrolases"/>
    <property type="match status" value="1"/>
</dbReference>
<keyword evidence="3" id="KW-0645">Protease</keyword>
<sequence>MKLLLVFVLVASSLAEDFPIWRHVYKPKTIQGDVGETLYLTPYIQNGDLDTARNLARVVDPLDGLDNDELESYSGFITVNEETDSHMFFWFFPATEVDPSEAPVVLWLQGGPGSSSMIGLFEIHGPLSAVYTDETQTDTEVKLNPFSWNRKANMIYIDNPVGTGFSHTSSGFADTQEEVGVDLYECLVQWFTLFPEFQSNPFFAFGESYAGKYVPTISKKIHDENQVSSFKINFQGLGIGNGAMSPVDSNVYGEYLYQAGLLDEIDRDELLSREAKMKEHVANEEYFSAWLSWNTEVNYFLSKMGCSYTLGINQCHEFNEENNYEDFVNKETTRKAAHVGDRPFGSQSGAVYDHLREDIFVSQKATVEFLLDRYPVLIYNGNLDIICHHTGTLNMFQAMETWSGLDEYHSANAKVYRVNGDVAGYLTSAQNLRLFVMRNAGHMVPRSQPENAFAMFNDFISNKM</sequence>
<organism evidence="8">
    <name type="scientific">Tigriopus japonicus</name>
    <name type="common">Copepod</name>
    <dbReference type="NCBI Taxonomy" id="158387"/>
    <lineage>
        <taxon>Eukaryota</taxon>
        <taxon>Metazoa</taxon>
        <taxon>Ecdysozoa</taxon>
        <taxon>Arthropoda</taxon>
        <taxon>Crustacea</taxon>
        <taxon>Multicrustacea</taxon>
        <taxon>Hexanauplia</taxon>
        <taxon>Copepoda</taxon>
        <taxon>Harpacticoida</taxon>
        <taxon>Harpacticidae</taxon>
        <taxon>Tigriopus</taxon>
    </lineage>
</organism>
<accession>A0A0H4K811</accession>
<evidence type="ECO:0000256" key="3">
    <source>
        <dbReference type="ARBA" id="ARBA00022670"/>
    </source>
</evidence>
<reference evidence="8" key="1">
    <citation type="journal article" date="2015" name="Dev. Comp. Immunol.">
        <title>Genome-wide identification and transcript profile of the whole cathepsin superfamily in the intertidal copepod Tigriopus japonicus.</title>
        <authorList>
            <person name="Jeong C.B."/>
            <person name="Kim B.M."/>
            <person name="Choi H.J."/>
            <person name="Baek I."/>
            <person name="Souissi S."/>
            <person name="Park H.G."/>
            <person name="Lee J.S."/>
            <person name="Rhee J.S."/>
        </authorList>
    </citation>
    <scope>NUCLEOTIDE SEQUENCE</scope>
</reference>
<dbReference type="GO" id="GO:0006508">
    <property type="term" value="P:proteolysis"/>
    <property type="evidence" value="ECO:0007669"/>
    <property type="project" value="UniProtKB-KW"/>
</dbReference>
<evidence type="ECO:0000256" key="2">
    <source>
        <dbReference type="ARBA" id="ARBA00022645"/>
    </source>
</evidence>
<proteinExistence type="evidence at transcript level"/>
<dbReference type="EMBL" id="KR061514">
    <property type="protein sequence ID" value="AKO90272.1"/>
    <property type="molecule type" value="mRNA"/>
</dbReference>
<keyword evidence="4 7" id="KW-0732">Signal</keyword>
<feature type="chain" id="PRO_5012090917" evidence="7">
    <location>
        <begin position="16"/>
        <end position="464"/>
    </location>
</feature>
<evidence type="ECO:0000256" key="7">
    <source>
        <dbReference type="SAM" id="SignalP"/>
    </source>
</evidence>
<evidence type="ECO:0000256" key="1">
    <source>
        <dbReference type="ARBA" id="ARBA00009431"/>
    </source>
</evidence>
<dbReference type="InterPro" id="IPR029058">
    <property type="entry name" value="AB_hydrolase_fold"/>
</dbReference>
<evidence type="ECO:0000256" key="6">
    <source>
        <dbReference type="ARBA" id="ARBA00023180"/>
    </source>
</evidence>
<protein>
    <submittedName>
        <fullName evidence="8">Cathepsin A3</fullName>
    </submittedName>
</protein>
<evidence type="ECO:0000256" key="5">
    <source>
        <dbReference type="ARBA" id="ARBA00022801"/>
    </source>
</evidence>
<dbReference type="AlphaFoldDB" id="A0A0H4K811"/>
<dbReference type="InterPro" id="IPR001563">
    <property type="entry name" value="Peptidase_S10"/>
</dbReference>
<comment type="similarity">
    <text evidence="1">Belongs to the peptidase S10 family.</text>
</comment>
<evidence type="ECO:0000313" key="8">
    <source>
        <dbReference type="EMBL" id="AKO90272.1"/>
    </source>
</evidence>
<evidence type="ECO:0000256" key="4">
    <source>
        <dbReference type="ARBA" id="ARBA00022729"/>
    </source>
</evidence>